<keyword evidence="5" id="KW-1185">Reference proteome</keyword>
<gene>
    <name evidence="4" type="ORF">MF672_016200</name>
</gene>
<keyword evidence="3" id="KW-0804">Transcription</keyword>
<sequence>MTGDRERIMEWVEQAAVFCIDEYAVPPIAGRVLAWLMICDPPEQSAGQIAEAIGASRASLATSMRLLIDAGFVRRRTRPGQKTHYYRVDDDAWERVVRRRVAGLAAFREITAAGMELTGSDPARAGRLRAAHNVFDWMDKAFASMPGPQPNEGAADEA</sequence>
<proteinExistence type="predicted"/>
<evidence type="ECO:0000313" key="4">
    <source>
        <dbReference type="EMBL" id="MCK2215317.1"/>
    </source>
</evidence>
<evidence type="ECO:0000256" key="1">
    <source>
        <dbReference type="ARBA" id="ARBA00023015"/>
    </source>
</evidence>
<dbReference type="SUPFAM" id="SSF46785">
    <property type="entry name" value="Winged helix' DNA-binding domain"/>
    <property type="match status" value="1"/>
</dbReference>
<name>A0ABT0FSN1_9ACTN</name>
<keyword evidence="1" id="KW-0805">Transcription regulation</keyword>
<dbReference type="InterPro" id="IPR052362">
    <property type="entry name" value="HTH-GbsR_regulator"/>
</dbReference>
<dbReference type="EMBL" id="JAKRKC020000001">
    <property type="protein sequence ID" value="MCK2215317.1"/>
    <property type="molecule type" value="Genomic_DNA"/>
</dbReference>
<evidence type="ECO:0000256" key="2">
    <source>
        <dbReference type="ARBA" id="ARBA00023125"/>
    </source>
</evidence>
<dbReference type="InterPro" id="IPR036390">
    <property type="entry name" value="WH_DNA-bd_sf"/>
</dbReference>
<dbReference type="PANTHER" id="PTHR38465">
    <property type="entry name" value="HTH-TYPE TRANSCRIPTIONAL REGULATOR MJ1563-RELATED"/>
    <property type="match status" value="1"/>
</dbReference>
<accession>A0ABT0FSN1</accession>
<keyword evidence="2" id="KW-0238">DNA-binding</keyword>
<dbReference type="RefSeq" id="WP_242375170.1">
    <property type="nucleotide sequence ID" value="NZ_JAKRKC020000001.1"/>
</dbReference>
<evidence type="ECO:0000313" key="5">
    <source>
        <dbReference type="Proteomes" id="UP001317259"/>
    </source>
</evidence>
<protein>
    <submittedName>
        <fullName evidence="4">Transcriptional regulator</fullName>
    </submittedName>
</protein>
<dbReference type="CDD" id="cd00090">
    <property type="entry name" value="HTH_ARSR"/>
    <property type="match status" value="1"/>
</dbReference>
<reference evidence="4 5" key="1">
    <citation type="submission" date="2022-04" db="EMBL/GenBank/DDBJ databases">
        <title>Genome draft of Actinomadura sp. ATCC 31491.</title>
        <authorList>
            <person name="Shi X."/>
            <person name="Du Y."/>
        </authorList>
    </citation>
    <scope>NUCLEOTIDE SEQUENCE [LARGE SCALE GENOMIC DNA]</scope>
    <source>
        <strain evidence="4 5">ATCC 31491</strain>
    </source>
</reference>
<dbReference type="Proteomes" id="UP001317259">
    <property type="component" value="Unassembled WGS sequence"/>
</dbReference>
<evidence type="ECO:0000256" key="3">
    <source>
        <dbReference type="ARBA" id="ARBA00023163"/>
    </source>
</evidence>
<dbReference type="Gene3D" id="1.10.10.10">
    <property type="entry name" value="Winged helix-like DNA-binding domain superfamily/Winged helix DNA-binding domain"/>
    <property type="match status" value="1"/>
</dbReference>
<comment type="caution">
    <text evidence="4">The sequence shown here is derived from an EMBL/GenBank/DDBJ whole genome shotgun (WGS) entry which is preliminary data.</text>
</comment>
<dbReference type="PANTHER" id="PTHR38465:SF2">
    <property type="entry name" value="HTH-TYPE TRANSCRIPTIONAL REGULATOR MMPR5"/>
    <property type="match status" value="1"/>
</dbReference>
<organism evidence="4 5">
    <name type="scientific">Actinomadura luzonensis</name>
    <dbReference type="NCBI Taxonomy" id="2805427"/>
    <lineage>
        <taxon>Bacteria</taxon>
        <taxon>Bacillati</taxon>
        <taxon>Actinomycetota</taxon>
        <taxon>Actinomycetes</taxon>
        <taxon>Streptosporangiales</taxon>
        <taxon>Thermomonosporaceae</taxon>
        <taxon>Actinomadura</taxon>
    </lineage>
</organism>
<dbReference type="InterPro" id="IPR036388">
    <property type="entry name" value="WH-like_DNA-bd_sf"/>
</dbReference>
<dbReference type="Gene3D" id="1.10.287.160">
    <property type="entry name" value="HR1 repeat"/>
    <property type="match status" value="1"/>
</dbReference>
<dbReference type="InterPro" id="IPR011991">
    <property type="entry name" value="ArsR-like_HTH"/>
</dbReference>